<evidence type="ECO:0000313" key="3">
    <source>
        <dbReference type="Proteomes" id="UP000006552"/>
    </source>
</evidence>
<proteinExistence type="predicted"/>
<feature type="compositionally biased region" description="Basic residues" evidence="1">
    <location>
        <begin position="123"/>
        <end position="133"/>
    </location>
</feature>
<organism evidence="2 3">
    <name type="scientific">Aromatoleum aromaticum (strain DSM 19018 / LMG 30748 / EbN1)</name>
    <name type="common">Azoarcus sp. (strain EbN1)</name>
    <dbReference type="NCBI Taxonomy" id="76114"/>
    <lineage>
        <taxon>Bacteria</taxon>
        <taxon>Pseudomonadati</taxon>
        <taxon>Pseudomonadota</taxon>
        <taxon>Betaproteobacteria</taxon>
        <taxon>Rhodocyclales</taxon>
        <taxon>Rhodocyclaceae</taxon>
        <taxon>Aromatoleum</taxon>
    </lineage>
</organism>
<dbReference type="Proteomes" id="UP000006552">
    <property type="component" value="Chromosome"/>
</dbReference>
<dbReference type="KEGG" id="eba:ebA7286"/>
<dbReference type="EMBL" id="CR555306">
    <property type="protein sequence ID" value="CAI10250.1"/>
    <property type="molecule type" value="Genomic_DNA"/>
</dbReference>
<evidence type="ECO:0000313" key="2">
    <source>
        <dbReference type="EMBL" id="CAI10250.1"/>
    </source>
</evidence>
<dbReference type="AlphaFoldDB" id="Q5NXG4"/>
<dbReference type="HOGENOM" id="CLU_1718563_0_0_4"/>
<sequence>MCGIVCAASNPCRYWVVRHVRHLPRTCTREPRRNRPAGRARISHVCANHAAHAAHAAHPSIHAGFVCAASVHLFRTYRTERKEEEKGGRTPRLRCRQCRRIQRPASHRAARVPRLCQGPAPARSHRRPRRGAYRARGQPRTARRGAGTVCGG</sequence>
<gene>
    <name evidence="2" type="ORF">ebA7286</name>
</gene>
<accession>Q5NXG4</accession>
<dbReference type="STRING" id="76114.ebA7286"/>
<name>Q5NXG4_AROAE</name>
<protein>
    <submittedName>
        <fullName evidence="2">Uncharacterized protein</fullName>
    </submittedName>
</protein>
<reference evidence="2 3" key="1">
    <citation type="journal article" date="2005" name="Arch. Microbiol.">
        <title>The genome sequence of an anaerobic aromatic-degrading denitrifying bacterium, strain EbN1.</title>
        <authorList>
            <person name="Rabus R."/>
            <person name="Kube M."/>
            <person name="Heider J."/>
            <person name="Beck A."/>
            <person name="Heitmann K."/>
            <person name="Widdel F."/>
            <person name="Reinhardt R."/>
        </authorList>
    </citation>
    <scope>NUCLEOTIDE SEQUENCE [LARGE SCALE GENOMIC DNA]</scope>
    <source>
        <strain evidence="2 3">EbN1</strain>
    </source>
</reference>
<evidence type="ECO:0000256" key="1">
    <source>
        <dbReference type="SAM" id="MobiDB-lite"/>
    </source>
</evidence>
<feature type="region of interest" description="Disordered" evidence="1">
    <location>
        <begin position="116"/>
        <end position="152"/>
    </location>
</feature>
<keyword evidence="3" id="KW-1185">Reference proteome</keyword>